<feature type="binding site" evidence="18">
    <location>
        <begin position="63"/>
        <end position="67"/>
    </location>
    <ligand>
        <name>(6S)-NADPHX</name>
        <dbReference type="ChEBI" id="CHEBI:64076"/>
    </ligand>
</feature>
<dbReference type="InterPro" id="IPR004443">
    <property type="entry name" value="YjeF_N_dom"/>
</dbReference>
<comment type="catalytic activity">
    <reaction evidence="16 17 19">
        <text>(6S)-NADPHX + ADP = AMP + phosphate + NADPH + H(+)</text>
        <dbReference type="Rhea" id="RHEA:32235"/>
        <dbReference type="ChEBI" id="CHEBI:15378"/>
        <dbReference type="ChEBI" id="CHEBI:43474"/>
        <dbReference type="ChEBI" id="CHEBI:57783"/>
        <dbReference type="ChEBI" id="CHEBI:64076"/>
        <dbReference type="ChEBI" id="CHEBI:456215"/>
        <dbReference type="ChEBI" id="CHEBI:456216"/>
        <dbReference type="EC" id="4.2.1.136"/>
    </reaction>
</comment>
<reference evidence="22" key="2">
    <citation type="journal article" date="2021" name="PeerJ">
        <title>Extensive microbial diversity within the chicken gut microbiome revealed by metagenomics and culture.</title>
        <authorList>
            <person name="Gilroy R."/>
            <person name="Ravi A."/>
            <person name="Getino M."/>
            <person name="Pursley I."/>
            <person name="Horton D.L."/>
            <person name="Alikhan N.F."/>
            <person name="Baker D."/>
            <person name="Gharbi K."/>
            <person name="Hall N."/>
            <person name="Watson M."/>
            <person name="Adriaenssens E.M."/>
            <person name="Foster-Nyarko E."/>
            <person name="Jarju S."/>
            <person name="Secka A."/>
            <person name="Antonio M."/>
            <person name="Oren A."/>
            <person name="Chaudhuri R.R."/>
            <person name="La Ragione R."/>
            <person name="Hildebrand F."/>
            <person name="Pallen M.J."/>
        </authorList>
    </citation>
    <scope>NUCLEOTIDE SEQUENCE</scope>
    <source>
        <strain evidence="22">ChiGjej1B1-24693</strain>
    </source>
</reference>
<dbReference type="SUPFAM" id="SSF53613">
    <property type="entry name" value="Ribokinase-like"/>
    <property type="match status" value="1"/>
</dbReference>
<comment type="similarity">
    <text evidence="18">Belongs to the NnrE/AIBP family.</text>
</comment>
<evidence type="ECO:0000256" key="9">
    <source>
        <dbReference type="ARBA" id="ARBA00022958"/>
    </source>
</evidence>
<proteinExistence type="inferred from homology"/>
<evidence type="ECO:0000256" key="1">
    <source>
        <dbReference type="ARBA" id="ARBA00000013"/>
    </source>
</evidence>
<feature type="binding site" evidence="17">
    <location>
        <position position="417"/>
    </location>
    <ligand>
        <name>AMP</name>
        <dbReference type="ChEBI" id="CHEBI:456215"/>
    </ligand>
</feature>
<dbReference type="InterPro" id="IPR036652">
    <property type="entry name" value="YjeF_N_dom_sf"/>
</dbReference>
<comment type="function">
    <text evidence="17">Catalyzes the dehydration of the S-form of NAD(P)HX at the expense of ADP, which is converted to AMP. Together with NAD(P)HX epimerase, which catalyzes the epimerization of the S- and R-forms, the enzyme allows the repair of both epimers of NAD(P)HX, a damaged form of NAD(P)H that is a result of enzymatic or heat-dependent hydration.</text>
</comment>
<dbReference type="PANTHER" id="PTHR12592">
    <property type="entry name" value="ATP-DEPENDENT (S)-NAD(P)H-HYDRATE DEHYDRATASE FAMILY MEMBER"/>
    <property type="match status" value="1"/>
</dbReference>
<comment type="cofactor">
    <cofactor evidence="17">
        <name>Mg(2+)</name>
        <dbReference type="ChEBI" id="CHEBI:18420"/>
    </cofactor>
</comment>
<dbReference type="HAMAP" id="MF_01966">
    <property type="entry name" value="NADHX_epimerase"/>
    <property type="match status" value="1"/>
</dbReference>
<keyword evidence="5 18" id="KW-0479">Metal-binding</keyword>
<feature type="binding site" evidence="18">
    <location>
        <position position="64"/>
    </location>
    <ligand>
        <name>K(+)</name>
        <dbReference type="ChEBI" id="CHEBI:29103"/>
    </ligand>
</feature>
<keyword evidence="9 18" id="KW-0630">Potassium</keyword>
<dbReference type="PANTHER" id="PTHR12592:SF0">
    <property type="entry name" value="ATP-DEPENDENT (S)-NAD(P)H-HYDRATE DEHYDRATASE"/>
    <property type="match status" value="1"/>
</dbReference>
<organism evidence="22 23">
    <name type="scientific">Candidatus Avipropionibacterium avicola</name>
    <dbReference type="NCBI Taxonomy" id="2840701"/>
    <lineage>
        <taxon>Bacteria</taxon>
        <taxon>Bacillati</taxon>
        <taxon>Actinomycetota</taxon>
        <taxon>Actinomycetes</taxon>
        <taxon>Propionibacteriales</taxon>
        <taxon>Propionibacteriaceae</taxon>
        <taxon>Propionibacteriaceae incertae sedis</taxon>
        <taxon>Candidatus Avipropionibacterium</taxon>
    </lineage>
</organism>
<evidence type="ECO:0000256" key="14">
    <source>
        <dbReference type="ARBA" id="ARBA00025153"/>
    </source>
</evidence>
<evidence type="ECO:0000256" key="15">
    <source>
        <dbReference type="ARBA" id="ARBA00048238"/>
    </source>
</evidence>
<evidence type="ECO:0000313" key="22">
    <source>
        <dbReference type="EMBL" id="HIT75790.1"/>
    </source>
</evidence>
<comment type="catalytic activity">
    <reaction evidence="2 18 19">
        <text>(6R)-NADPHX = (6S)-NADPHX</text>
        <dbReference type="Rhea" id="RHEA:32227"/>
        <dbReference type="ChEBI" id="CHEBI:64076"/>
        <dbReference type="ChEBI" id="CHEBI:64077"/>
        <dbReference type="EC" id="5.1.99.6"/>
    </reaction>
</comment>
<dbReference type="AlphaFoldDB" id="A0A9D1H0F0"/>
<evidence type="ECO:0000256" key="6">
    <source>
        <dbReference type="ARBA" id="ARBA00022741"/>
    </source>
</evidence>
<feature type="binding site" evidence="17">
    <location>
        <position position="418"/>
    </location>
    <ligand>
        <name>(6S)-NADPHX</name>
        <dbReference type="ChEBI" id="CHEBI:64076"/>
    </ligand>
</feature>
<evidence type="ECO:0000256" key="4">
    <source>
        <dbReference type="ARBA" id="ARBA00009524"/>
    </source>
</evidence>
<evidence type="ECO:0000259" key="21">
    <source>
        <dbReference type="PROSITE" id="PS51385"/>
    </source>
</evidence>
<comment type="catalytic activity">
    <reaction evidence="15 17 19">
        <text>(6S)-NADHX + ADP = AMP + phosphate + NADH + H(+)</text>
        <dbReference type="Rhea" id="RHEA:32223"/>
        <dbReference type="ChEBI" id="CHEBI:15378"/>
        <dbReference type="ChEBI" id="CHEBI:43474"/>
        <dbReference type="ChEBI" id="CHEBI:57945"/>
        <dbReference type="ChEBI" id="CHEBI:64074"/>
        <dbReference type="ChEBI" id="CHEBI:456215"/>
        <dbReference type="ChEBI" id="CHEBI:456216"/>
        <dbReference type="EC" id="4.2.1.136"/>
    </reaction>
</comment>
<comment type="subunit">
    <text evidence="17">Homotetramer.</text>
</comment>
<dbReference type="Pfam" id="PF03853">
    <property type="entry name" value="YjeF_N"/>
    <property type="match status" value="1"/>
</dbReference>
<protein>
    <recommendedName>
        <fullName evidence="19">Bifunctional NAD(P)H-hydrate repair enzyme</fullName>
    </recommendedName>
    <alternativeName>
        <fullName evidence="19">Nicotinamide nucleotide repair protein</fullName>
    </alternativeName>
    <domain>
        <recommendedName>
            <fullName evidence="19">ADP-dependent (S)-NAD(P)H-hydrate dehydratase</fullName>
            <ecNumber evidence="19">4.2.1.136</ecNumber>
        </recommendedName>
        <alternativeName>
            <fullName evidence="19">ADP-dependent NAD(P)HX dehydratase</fullName>
        </alternativeName>
    </domain>
    <domain>
        <recommendedName>
            <fullName evidence="19">NAD(P)H-hydrate epimerase</fullName>
            <ecNumber evidence="19">5.1.99.6</ecNumber>
        </recommendedName>
    </domain>
</protein>
<evidence type="ECO:0000256" key="8">
    <source>
        <dbReference type="ARBA" id="ARBA00022857"/>
    </source>
</evidence>
<keyword evidence="12 17" id="KW-0456">Lyase</keyword>
<sequence>MAQVLTAEEAAFAALGESADDPRGSTLMQRAAAGLAAVVGRELRLVAGGHYGASVLVLAGSGNNGGDALHAAARLARRGVGVRLRRTGSGVHAGGWQAALDAGAREVDADEAMALIDRGRVDLVIDGILGIGGRPGLSGEPAELARACRRCGVTVVAADLPSGLDADRPGVADDAFRATVTVTFGARKPCHVSEPAASACGRVELVDIGLEVDALAECWGPDEVAAVWPVPGPTSDKYARGVVGLDTGSRHYTGAAVLGAAGAVHAGAGMVRFTGADRAADEVIARFPNVVRANGRVQALVLGSGWGERVDAAETVAGAVASGLGVVLDADALSHLPTGPLGARVLLTPHAGELARMLRLDRTEVEADPVAAVREAVRRTGATVLLKGATQYVAVPERDRIGIAVPGPAWTGQAGSGDVLAGICGALLAAGLDPYDAALAGASVQALAAAERPGPHPPQEIAARVPAVVHALVADS</sequence>
<dbReference type="SUPFAM" id="SSF64153">
    <property type="entry name" value="YjeF N-terminal domain-like"/>
    <property type="match status" value="1"/>
</dbReference>
<comment type="catalytic activity">
    <reaction evidence="1 18 19">
        <text>(6R)-NADHX = (6S)-NADHX</text>
        <dbReference type="Rhea" id="RHEA:32215"/>
        <dbReference type="ChEBI" id="CHEBI:64074"/>
        <dbReference type="ChEBI" id="CHEBI:64075"/>
        <dbReference type="EC" id="5.1.99.6"/>
    </reaction>
</comment>
<dbReference type="GO" id="GO:0052855">
    <property type="term" value="F:ADP-dependent NAD(P)H-hydrate dehydratase activity"/>
    <property type="evidence" value="ECO:0007669"/>
    <property type="project" value="UniProtKB-UniRule"/>
</dbReference>
<feature type="binding site" evidence="17">
    <location>
        <position position="350"/>
    </location>
    <ligand>
        <name>(6S)-NADPHX</name>
        <dbReference type="ChEBI" id="CHEBI:64076"/>
    </ligand>
</feature>
<evidence type="ECO:0000256" key="11">
    <source>
        <dbReference type="ARBA" id="ARBA00023235"/>
    </source>
</evidence>
<keyword evidence="7 17" id="KW-0067">ATP-binding</keyword>
<comment type="cofactor">
    <cofactor evidence="18 19">
        <name>K(+)</name>
        <dbReference type="ChEBI" id="CHEBI:29103"/>
    </cofactor>
    <text evidence="18 19">Binds 1 potassium ion per subunit.</text>
</comment>
<dbReference type="InterPro" id="IPR000631">
    <property type="entry name" value="CARKD"/>
</dbReference>
<comment type="similarity">
    <text evidence="17">Belongs to the NnrD/CARKD family.</text>
</comment>
<dbReference type="Proteomes" id="UP000886842">
    <property type="component" value="Unassembled WGS sequence"/>
</dbReference>
<keyword evidence="8 17" id="KW-0521">NADP</keyword>
<evidence type="ECO:0000256" key="16">
    <source>
        <dbReference type="ARBA" id="ARBA00049209"/>
    </source>
</evidence>
<evidence type="ECO:0000256" key="2">
    <source>
        <dbReference type="ARBA" id="ARBA00000909"/>
    </source>
</evidence>
<keyword evidence="13" id="KW-0511">Multifunctional enzyme</keyword>
<feature type="binding site" evidence="18">
    <location>
        <position position="162"/>
    </location>
    <ligand>
        <name>K(+)</name>
        <dbReference type="ChEBI" id="CHEBI:29103"/>
    </ligand>
</feature>
<dbReference type="GO" id="GO:0005524">
    <property type="term" value="F:ATP binding"/>
    <property type="evidence" value="ECO:0007669"/>
    <property type="project" value="UniProtKB-UniRule"/>
</dbReference>
<feature type="binding site" evidence="18">
    <location>
        <begin position="130"/>
        <end position="136"/>
    </location>
    <ligand>
        <name>(6S)-NADPHX</name>
        <dbReference type="ChEBI" id="CHEBI:64076"/>
    </ligand>
</feature>
<comment type="function">
    <text evidence="18">Catalyzes the epimerization of the S- and R-forms of NAD(P)HX, a damaged form of NAD(P)H that is a result of enzymatic or heat-dependent hydration. This is a prerequisite for the S-specific NAD(P)H-hydrate dehydratase to allow the repair of both epimers of NAD(P)HX.</text>
</comment>
<evidence type="ECO:0000256" key="10">
    <source>
        <dbReference type="ARBA" id="ARBA00023027"/>
    </source>
</evidence>
<feature type="binding site" evidence="18">
    <location>
        <position position="126"/>
    </location>
    <ligand>
        <name>K(+)</name>
        <dbReference type="ChEBI" id="CHEBI:29103"/>
    </ligand>
</feature>
<dbReference type="Pfam" id="PF01256">
    <property type="entry name" value="Carb_kinase"/>
    <property type="match status" value="1"/>
</dbReference>
<dbReference type="PROSITE" id="PS51383">
    <property type="entry name" value="YJEF_C_3"/>
    <property type="match status" value="1"/>
</dbReference>
<dbReference type="HAMAP" id="MF_01965">
    <property type="entry name" value="NADHX_dehydratase"/>
    <property type="match status" value="1"/>
</dbReference>
<dbReference type="GO" id="GO:0046496">
    <property type="term" value="P:nicotinamide nucleotide metabolic process"/>
    <property type="evidence" value="ECO:0007669"/>
    <property type="project" value="UniProtKB-UniRule"/>
</dbReference>
<evidence type="ECO:0000313" key="23">
    <source>
        <dbReference type="Proteomes" id="UP000886842"/>
    </source>
</evidence>
<dbReference type="EC" id="5.1.99.6" evidence="19"/>
<dbReference type="PIRSF" id="PIRSF017184">
    <property type="entry name" value="Nnr"/>
    <property type="match status" value="1"/>
</dbReference>
<dbReference type="InterPro" id="IPR029056">
    <property type="entry name" value="Ribokinase-like"/>
</dbReference>
<comment type="function">
    <text evidence="14 19">Bifunctional enzyme that catalyzes the epimerization of the S- and R-forms of NAD(P)HX and the dehydration of the S-form of NAD(P)HX at the expense of ADP, which is converted to AMP. This allows the repair of both epimers of NAD(P)HX, a damaged form of NAD(P)H that is a result of enzymatic or heat-dependent hydration.</text>
</comment>
<dbReference type="GO" id="GO:0052856">
    <property type="term" value="F:NAD(P)HX epimerase activity"/>
    <property type="evidence" value="ECO:0007669"/>
    <property type="project" value="UniProtKB-UniRule"/>
</dbReference>
<dbReference type="CDD" id="cd01171">
    <property type="entry name" value="YXKO-related"/>
    <property type="match status" value="1"/>
</dbReference>
<feature type="binding site" evidence="17">
    <location>
        <position position="305"/>
    </location>
    <ligand>
        <name>(6S)-NADPHX</name>
        <dbReference type="ChEBI" id="CHEBI:64076"/>
    </ligand>
</feature>
<keyword evidence="11 18" id="KW-0413">Isomerase</keyword>
<evidence type="ECO:0000256" key="5">
    <source>
        <dbReference type="ARBA" id="ARBA00022723"/>
    </source>
</evidence>
<evidence type="ECO:0000256" key="3">
    <source>
        <dbReference type="ARBA" id="ARBA00006001"/>
    </source>
</evidence>
<feature type="binding site" evidence="18">
    <location>
        <position position="159"/>
    </location>
    <ligand>
        <name>(6S)-NADPHX</name>
        <dbReference type="ChEBI" id="CHEBI:64076"/>
    </ligand>
</feature>
<comment type="caution">
    <text evidence="22">The sequence shown here is derived from an EMBL/GenBank/DDBJ whole genome shotgun (WGS) entry which is preliminary data.</text>
</comment>
<dbReference type="Gene3D" id="3.40.50.10260">
    <property type="entry name" value="YjeF N-terminal domain"/>
    <property type="match status" value="1"/>
</dbReference>
<keyword evidence="6 17" id="KW-0547">Nucleotide-binding</keyword>
<dbReference type="EMBL" id="DVLP01000281">
    <property type="protein sequence ID" value="HIT75790.1"/>
    <property type="molecule type" value="Genomic_DNA"/>
</dbReference>
<comment type="similarity">
    <text evidence="4 19">In the C-terminal section; belongs to the NnrD/CARKD family.</text>
</comment>
<keyword evidence="10 17" id="KW-0520">NAD</keyword>
<evidence type="ECO:0000256" key="7">
    <source>
        <dbReference type="ARBA" id="ARBA00022840"/>
    </source>
</evidence>
<evidence type="ECO:0000256" key="19">
    <source>
        <dbReference type="PIRNR" id="PIRNR017184"/>
    </source>
</evidence>
<dbReference type="GO" id="GO:0046872">
    <property type="term" value="F:metal ion binding"/>
    <property type="evidence" value="ECO:0007669"/>
    <property type="project" value="UniProtKB-UniRule"/>
</dbReference>
<comment type="caution">
    <text evidence="17">Lacks conserved residue(s) required for the propagation of feature annotation.</text>
</comment>
<name>A0A9D1H0F0_9ACTN</name>
<evidence type="ECO:0000256" key="17">
    <source>
        <dbReference type="HAMAP-Rule" id="MF_01965"/>
    </source>
</evidence>
<dbReference type="InterPro" id="IPR030677">
    <property type="entry name" value="Nnr"/>
</dbReference>
<evidence type="ECO:0000256" key="12">
    <source>
        <dbReference type="ARBA" id="ARBA00023239"/>
    </source>
</evidence>
<comment type="similarity">
    <text evidence="3 19">In the N-terminal section; belongs to the NnrE/AIBP family.</text>
</comment>
<dbReference type="Gene3D" id="3.40.1190.20">
    <property type="match status" value="1"/>
</dbReference>
<evidence type="ECO:0000259" key="20">
    <source>
        <dbReference type="PROSITE" id="PS51383"/>
    </source>
</evidence>
<gene>
    <name evidence="17" type="primary">nnrD</name>
    <name evidence="18" type="synonym">nnrE</name>
    <name evidence="22" type="ORF">IAA98_09410</name>
</gene>
<evidence type="ECO:0000256" key="18">
    <source>
        <dbReference type="HAMAP-Rule" id="MF_01966"/>
    </source>
</evidence>
<feature type="domain" description="YjeF C-terminal" evidence="20">
    <location>
        <begin position="220"/>
        <end position="472"/>
    </location>
</feature>
<dbReference type="GO" id="GO:0110051">
    <property type="term" value="P:metabolite repair"/>
    <property type="evidence" value="ECO:0007669"/>
    <property type="project" value="TreeGrafter"/>
</dbReference>
<dbReference type="EC" id="4.2.1.136" evidence="19"/>
<feature type="domain" description="YjeF N-terminal" evidence="21">
    <location>
        <begin position="4"/>
        <end position="216"/>
    </location>
</feature>
<dbReference type="PROSITE" id="PS51385">
    <property type="entry name" value="YJEF_N"/>
    <property type="match status" value="1"/>
</dbReference>
<feature type="binding site" evidence="17">
    <location>
        <position position="255"/>
    </location>
    <ligand>
        <name>(6S)-NADPHX</name>
        <dbReference type="ChEBI" id="CHEBI:64076"/>
    </ligand>
</feature>
<reference evidence="22" key="1">
    <citation type="submission" date="2020-10" db="EMBL/GenBank/DDBJ databases">
        <authorList>
            <person name="Gilroy R."/>
        </authorList>
    </citation>
    <scope>NUCLEOTIDE SEQUENCE</scope>
    <source>
        <strain evidence="22">ChiGjej1B1-24693</strain>
    </source>
</reference>
<evidence type="ECO:0000256" key="13">
    <source>
        <dbReference type="ARBA" id="ARBA00023268"/>
    </source>
</evidence>
<accession>A0A9D1H0F0</accession>